<evidence type="ECO:0000256" key="2">
    <source>
        <dbReference type="ARBA" id="ARBA00023163"/>
    </source>
</evidence>
<dbReference type="AlphaFoldDB" id="A0ABD5SF61"/>
<keyword evidence="5" id="KW-1185">Reference proteome</keyword>
<evidence type="ECO:0000259" key="3">
    <source>
        <dbReference type="Pfam" id="PF04967"/>
    </source>
</evidence>
<dbReference type="RefSeq" id="WP_273736767.1">
    <property type="nucleotide sequence ID" value="NZ_JAQIVI010000007.1"/>
</dbReference>
<dbReference type="EMBL" id="JBHSWV010000007">
    <property type="protein sequence ID" value="MFC6763652.1"/>
    <property type="molecule type" value="Genomic_DNA"/>
</dbReference>
<dbReference type="InterPro" id="IPR007050">
    <property type="entry name" value="HTH_bacterioopsin"/>
</dbReference>
<accession>A0ABD5SF61</accession>
<evidence type="ECO:0000313" key="4">
    <source>
        <dbReference type="EMBL" id="MFC6763652.1"/>
    </source>
</evidence>
<comment type="caution">
    <text evidence="4">The sequence shown here is derived from an EMBL/GenBank/DDBJ whole genome shotgun (WGS) entry which is preliminary data.</text>
</comment>
<organism evidence="4 5">
    <name type="scientific">Natrinema soli</name>
    <dbReference type="NCBI Taxonomy" id="1930624"/>
    <lineage>
        <taxon>Archaea</taxon>
        <taxon>Methanobacteriati</taxon>
        <taxon>Methanobacteriota</taxon>
        <taxon>Stenosarchaea group</taxon>
        <taxon>Halobacteria</taxon>
        <taxon>Halobacteriales</taxon>
        <taxon>Natrialbaceae</taxon>
        <taxon>Natrinema</taxon>
    </lineage>
</organism>
<dbReference type="PANTHER" id="PTHR34236:SF1">
    <property type="entry name" value="DIMETHYL SULFOXIDE REDUCTASE TRANSCRIPTIONAL ACTIVATOR"/>
    <property type="match status" value="1"/>
</dbReference>
<dbReference type="PANTHER" id="PTHR34236">
    <property type="entry name" value="DIMETHYL SULFOXIDE REDUCTASE TRANSCRIPTIONAL ACTIVATOR"/>
    <property type="match status" value="1"/>
</dbReference>
<keyword evidence="1" id="KW-0805">Transcription regulation</keyword>
<evidence type="ECO:0000256" key="1">
    <source>
        <dbReference type="ARBA" id="ARBA00023015"/>
    </source>
</evidence>
<dbReference type="Pfam" id="PF04967">
    <property type="entry name" value="HTH_10"/>
    <property type="match status" value="1"/>
</dbReference>
<protein>
    <submittedName>
        <fullName evidence="4">Helix-turn-helix domain-containing protein</fullName>
    </submittedName>
</protein>
<dbReference type="Proteomes" id="UP001596383">
    <property type="component" value="Unassembled WGS sequence"/>
</dbReference>
<proteinExistence type="predicted"/>
<name>A0ABD5SF61_9EURY</name>
<evidence type="ECO:0000313" key="5">
    <source>
        <dbReference type="Proteomes" id="UP001596383"/>
    </source>
</evidence>
<keyword evidence="2" id="KW-0804">Transcription</keyword>
<feature type="domain" description="HTH bat-type" evidence="3">
    <location>
        <begin position="155"/>
        <end position="206"/>
    </location>
</feature>
<reference evidence="4 5" key="1">
    <citation type="journal article" date="2019" name="Int. J. Syst. Evol. Microbiol.">
        <title>The Global Catalogue of Microorganisms (GCM) 10K type strain sequencing project: providing services to taxonomists for standard genome sequencing and annotation.</title>
        <authorList>
            <consortium name="The Broad Institute Genomics Platform"/>
            <consortium name="The Broad Institute Genome Sequencing Center for Infectious Disease"/>
            <person name="Wu L."/>
            <person name="Ma J."/>
        </authorList>
    </citation>
    <scope>NUCLEOTIDE SEQUENCE [LARGE SCALE GENOMIC DNA]</scope>
    <source>
        <strain evidence="4 5">LMG 29247</strain>
    </source>
</reference>
<gene>
    <name evidence="4" type="ORF">ACFQE6_00760</name>
</gene>
<sequence>MADIVEFTIQAKEFQFGQVLTRGPRVNTKLERVIPVGRRAAPYIWVETNDVGGFEEAIQAEGSVKNLKRIDEINGRSLYRIWWQGRNSLFTGILRTNGMIIQASGGNVWKFRLLFSDRDNLRNFHRYCVENGITMNIEAVYTLTKEEYPDRMFGLTSDQEEALVKAAGMGYFESPSKVSLREVGNELGISSQATSKRIRGGVEKLVTNVLLTPN</sequence>